<dbReference type="InterPro" id="IPR029045">
    <property type="entry name" value="ClpP/crotonase-like_dom_sf"/>
</dbReference>
<evidence type="ECO:0000313" key="2">
    <source>
        <dbReference type="Proteomes" id="UP001589575"/>
    </source>
</evidence>
<dbReference type="Gene3D" id="3.90.226.10">
    <property type="entry name" value="2-enoyl-CoA Hydratase, Chain A, domain 1"/>
    <property type="match status" value="1"/>
</dbReference>
<dbReference type="SUPFAM" id="SSF52096">
    <property type="entry name" value="ClpP/crotonase"/>
    <property type="match status" value="1"/>
</dbReference>
<accession>A0ABV5G8M9</accession>
<sequence>MSTTTTQPDGTGTPGQDTAQELLFEVKGHVAHLTLNRPKALNSISHDLDLRLQQAWQEINDNPDIWVAVLSASGDRAFCAGADVGGGPEAHASRLALGGGLTGIGGPLLKLKKPLIAAVHGYALGGGFELAMCADIIVAADTAQFGLPETKAGIIGECGVVHRAIRQLPHRIAMAMILTGERLGAQDALQYGLVNEVTSREELEAAAAAWAEKICAASPLAVQAAKHAALERAGYPLEVALATRFEPIEAYANSADSKEGPKAFAEKRKPVWSGR</sequence>
<dbReference type="EMBL" id="JBHMFI010000023">
    <property type="protein sequence ID" value="MFB9075311.1"/>
    <property type="molecule type" value="Genomic_DNA"/>
</dbReference>
<dbReference type="PANTHER" id="PTHR11941:SF54">
    <property type="entry name" value="ENOYL-COA HYDRATASE, MITOCHONDRIAL"/>
    <property type="match status" value="1"/>
</dbReference>
<keyword evidence="2" id="KW-1185">Reference proteome</keyword>
<comment type="caution">
    <text evidence="1">The sequence shown here is derived from an EMBL/GenBank/DDBJ whole genome shotgun (WGS) entry which is preliminary data.</text>
</comment>
<protein>
    <submittedName>
        <fullName evidence="1">Enoyl-CoA hydratase-related protein</fullName>
    </submittedName>
</protein>
<reference evidence="1 2" key="1">
    <citation type="submission" date="2024-09" db="EMBL/GenBank/DDBJ databases">
        <authorList>
            <person name="Sun Q."/>
            <person name="Mori K."/>
        </authorList>
    </citation>
    <scope>NUCLEOTIDE SEQUENCE [LARGE SCALE GENOMIC DNA]</scope>
    <source>
        <strain evidence="1 2">CCM 7609</strain>
    </source>
</reference>
<dbReference type="PROSITE" id="PS00166">
    <property type="entry name" value="ENOYL_COA_HYDRATASE"/>
    <property type="match status" value="1"/>
</dbReference>
<gene>
    <name evidence="1" type="ORF">ACFFX0_30730</name>
</gene>
<dbReference type="InterPro" id="IPR018376">
    <property type="entry name" value="Enoyl-CoA_hyd/isom_CS"/>
</dbReference>
<dbReference type="PANTHER" id="PTHR11941">
    <property type="entry name" value="ENOYL-COA HYDRATASE-RELATED"/>
    <property type="match status" value="1"/>
</dbReference>
<dbReference type="InterPro" id="IPR001753">
    <property type="entry name" value="Enoyl-CoA_hydra/iso"/>
</dbReference>
<name>A0ABV5G8M9_9MICC</name>
<dbReference type="Proteomes" id="UP001589575">
    <property type="component" value="Unassembled WGS sequence"/>
</dbReference>
<proteinExistence type="predicted"/>
<dbReference type="Gene3D" id="1.10.12.10">
    <property type="entry name" value="Lyase 2-enoyl-coa Hydratase, Chain A, domain 2"/>
    <property type="match status" value="1"/>
</dbReference>
<dbReference type="CDD" id="cd06558">
    <property type="entry name" value="crotonase-like"/>
    <property type="match status" value="1"/>
</dbReference>
<dbReference type="InterPro" id="IPR014748">
    <property type="entry name" value="Enoyl-CoA_hydra_C"/>
</dbReference>
<organism evidence="1 2">
    <name type="scientific">Citricoccus parietis</name>
    <dbReference type="NCBI Taxonomy" id="592307"/>
    <lineage>
        <taxon>Bacteria</taxon>
        <taxon>Bacillati</taxon>
        <taxon>Actinomycetota</taxon>
        <taxon>Actinomycetes</taxon>
        <taxon>Micrococcales</taxon>
        <taxon>Micrococcaceae</taxon>
        <taxon>Citricoccus</taxon>
    </lineage>
</organism>
<dbReference type="Pfam" id="PF00378">
    <property type="entry name" value="ECH_1"/>
    <property type="match status" value="1"/>
</dbReference>
<evidence type="ECO:0000313" key="1">
    <source>
        <dbReference type="EMBL" id="MFB9075311.1"/>
    </source>
</evidence>